<name>A0A438K2V0_VITVI</name>
<organism evidence="2 3">
    <name type="scientific">Vitis vinifera</name>
    <name type="common">Grape</name>
    <dbReference type="NCBI Taxonomy" id="29760"/>
    <lineage>
        <taxon>Eukaryota</taxon>
        <taxon>Viridiplantae</taxon>
        <taxon>Streptophyta</taxon>
        <taxon>Embryophyta</taxon>
        <taxon>Tracheophyta</taxon>
        <taxon>Spermatophyta</taxon>
        <taxon>Magnoliopsida</taxon>
        <taxon>eudicotyledons</taxon>
        <taxon>Gunneridae</taxon>
        <taxon>Pentapetalae</taxon>
        <taxon>rosids</taxon>
        <taxon>Vitales</taxon>
        <taxon>Vitaceae</taxon>
        <taxon>Viteae</taxon>
        <taxon>Vitis</taxon>
    </lineage>
</organism>
<accession>A0A438K2V0</accession>
<dbReference type="EMBL" id="QGNW01001192">
    <property type="protein sequence ID" value="RVW50803.1"/>
    <property type="molecule type" value="Genomic_DNA"/>
</dbReference>
<evidence type="ECO:0000313" key="2">
    <source>
        <dbReference type="EMBL" id="RVX15529.1"/>
    </source>
</evidence>
<gene>
    <name evidence="2" type="ORF">CK203_009308</name>
    <name evidence="1" type="ORF">CK203_076899</name>
</gene>
<dbReference type="Proteomes" id="UP000288805">
    <property type="component" value="Unassembled WGS sequence"/>
</dbReference>
<evidence type="ECO:0000313" key="1">
    <source>
        <dbReference type="EMBL" id="RVW50803.1"/>
    </source>
</evidence>
<dbReference type="EMBL" id="QGNW01000018">
    <property type="protein sequence ID" value="RVX15529.1"/>
    <property type="molecule type" value="Genomic_DNA"/>
</dbReference>
<dbReference type="AlphaFoldDB" id="A0A438K2V0"/>
<proteinExistence type="predicted"/>
<sequence>MGYIPSCYLGLLLGVAFKSSRHWEVIEERFQKRLALWKRQDLSKGKRFASEQDSLWKQVIVGKYGEEKGGCCSNASREGYGMGLWKAIKNGWMEFSNMVAFKVRDGRRVWFLKNRWCGEDSLEKAFPSLYSLASSRDAWVAQLWDQSRELGHWNPIFTRLNND</sequence>
<protein>
    <submittedName>
        <fullName evidence="2">Uncharacterized protein</fullName>
    </submittedName>
</protein>
<evidence type="ECO:0000313" key="3">
    <source>
        <dbReference type="Proteomes" id="UP000288805"/>
    </source>
</evidence>
<comment type="caution">
    <text evidence="2">The sequence shown here is derived from an EMBL/GenBank/DDBJ whole genome shotgun (WGS) entry which is preliminary data.</text>
</comment>
<reference evidence="2 3" key="1">
    <citation type="journal article" date="2018" name="PLoS Genet.">
        <title>Population sequencing reveals clonal diversity and ancestral inbreeding in the grapevine cultivar Chardonnay.</title>
        <authorList>
            <person name="Roach M.J."/>
            <person name="Johnson D.L."/>
            <person name="Bohlmann J."/>
            <person name="van Vuuren H.J."/>
            <person name="Jones S.J."/>
            <person name="Pretorius I.S."/>
            <person name="Schmidt S.A."/>
            <person name="Borneman A.R."/>
        </authorList>
    </citation>
    <scope>NUCLEOTIDE SEQUENCE [LARGE SCALE GENOMIC DNA]</scope>
    <source>
        <strain evidence="3">cv. Chardonnay</strain>
        <strain evidence="2">I10V1</strain>
        <tissue evidence="2">Leaf</tissue>
    </source>
</reference>